<dbReference type="Pfam" id="PF10697">
    <property type="entry name" value="DUF2502"/>
    <property type="match status" value="1"/>
</dbReference>
<dbReference type="AlphaFoldDB" id="A0AAW7JX48"/>
<dbReference type="EMBL" id="JAUEHU010000005">
    <property type="protein sequence ID" value="MDN0087199.1"/>
    <property type="molecule type" value="Genomic_DNA"/>
</dbReference>
<organism evidence="2 3">
    <name type="scientific">Yersinia nurmii</name>
    <dbReference type="NCBI Taxonomy" id="685706"/>
    <lineage>
        <taxon>Bacteria</taxon>
        <taxon>Pseudomonadati</taxon>
        <taxon>Pseudomonadota</taxon>
        <taxon>Gammaproteobacteria</taxon>
        <taxon>Enterobacterales</taxon>
        <taxon>Yersiniaceae</taxon>
        <taxon>Yersinia</taxon>
    </lineage>
</organism>
<evidence type="ECO:0000313" key="2">
    <source>
        <dbReference type="EMBL" id="MDN0087199.1"/>
    </source>
</evidence>
<feature type="chain" id="PRO_5043767852" evidence="1">
    <location>
        <begin position="23"/>
        <end position="125"/>
    </location>
</feature>
<dbReference type="Proteomes" id="UP001167864">
    <property type="component" value="Unassembled WGS sequence"/>
</dbReference>
<accession>A0AAW7JX48</accession>
<dbReference type="InterPro" id="IPR019638">
    <property type="entry name" value="DUF2502"/>
</dbReference>
<evidence type="ECO:0000256" key="1">
    <source>
        <dbReference type="SAM" id="SignalP"/>
    </source>
</evidence>
<keyword evidence="1" id="KW-0732">Signal</keyword>
<name>A0AAW7JX48_9GAMM</name>
<dbReference type="RefSeq" id="WP_289817805.1">
    <property type="nucleotide sequence ID" value="NZ_JAUEHU010000005.1"/>
</dbReference>
<evidence type="ECO:0000313" key="3">
    <source>
        <dbReference type="Proteomes" id="UP001167864"/>
    </source>
</evidence>
<comment type="caution">
    <text evidence="2">The sequence shown here is derived from an EMBL/GenBank/DDBJ whole genome shotgun (WGS) entry which is preliminary data.</text>
</comment>
<sequence length="125" mass="15301">MLKPLLLIVVLATLPLAQQAQAVSINLLPGVSLQIGEQDRSGNYWDGYDWRDRQWWQGHQGQDIGERSRRGHYWDGHRWRDKDWWKKNYYYHDGRYWKYDKHAYKKYKKQQNKHHGRHPHHGHDD</sequence>
<reference evidence="2" key="1">
    <citation type="submission" date="2023-06" db="EMBL/GenBank/DDBJ databases">
        <authorList>
            <person name="Polev D.E."/>
            <person name="Saitova A.T."/>
            <person name="Bogumilchik E.A."/>
            <person name="Kokorina G.I."/>
            <person name="Voskresenskaia E.A."/>
        </authorList>
    </citation>
    <scope>NUCLEOTIDE SEQUENCE</scope>
    <source>
        <strain evidence="2">2145 StPb PI</strain>
    </source>
</reference>
<proteinExistence type="predicted"/>
<protein>
    <submittedName>
        <fullName evidence="2">DUF2502 domain-containing protein</fullName>
    </submittedName>
</protein>
<feature type="signal peptide" evidence="1">
    <location>
        <begin position="1"/>
        <end position="22"/>
    </location>
</feature>
<gene>
    <name evidence="2" type="ORF">QVN42_07285</name>
</gene>